<feature type="repeat" description="NHL" evidence="3">
    <location>
        <begin position="298"/>
        <end position="324"/>
    </location>
</feature>
<dbReference type="InterPro" id="IPR001258">
    <property type="entry name" value="NHL_repeat"/>
</dbReference>
<feature type="repeat" description="NHL" evidence="3">
    <location>
        <begin position="1974"/>
        <end position="2017"/>
    </location>
</feature>
<dbReference type="Pfam" id="PF18998">
    <property type="entry name" value="Flg_new_2"/>
    <property type="match status" value="2"/>
</dbReference>
<feature type="repeat" description="NHL" evidence="3">
    <location>
        <begin position="656"/>
        <end position="695"/>
    </location>
</feature>
<feature type="repeat" description="NHL" evidence="3">
    <location>
        <begin position="1251"/>
        <end position="1290"/>
    </location>
</feature>
<feature type="repeat" description="NHL" evidence="3">
    <location>
        <begin position="1341"/>
        <end position="1384"/>
    </location>
</feature>
<dbReference type="CDD" id="cd14955">
    <property type="entry name" value="NHL_like_4"/>
    <property type="match status" value="4"/>
</dbReference>
<evidence type="ECO:0000313" key="8">
    <source>
        <dbReference type="Proteomes" id="UP000323521"/>
    </source>
</evidence>
<dbReference type="InterPro" id="IPR011045">
    <property type="entry name" value="N2O_reductase_N"/>
</dbReference>
<organism evidence="7 8">
    <name type="scientific">Formimonas warabiya</name>
    <dbReference type="NCBI Taxonomy" id="1761012"/>
    <lineage>
        <taxon>Bacteria</taxon>
        <taxon>Bacillati</taxon>
        <taxon>Bacillota</taxon>
        <taxon>Clostridia</taxon>
        <taxon>Eubacteriales</taxon>
        <taxon>Peptococcaceae</taxon>
        <taxon>Candidatus Formimonas</taxon>
    </lineage>
</organism>
<dbReference type="InterPro" id="IPR018391">
    <property type="entry name" value="PQQ_b-propeller_rpt"/>
</dbReference>
<feature type="chain" id="PRO_5018224914" evidence="4">
    <location>
        <begin position="31"/>
        <end position="3278"/>
    </location>
</feature>
<evidence type="ECO:0000259" key="6">
    <source>
        <dbReference type="Pfam" id="PF18998"/>
    </source>
</evidence>
<evidence type="ECO:0000256" key="4">
    <source>
        <dbReference type="SAM" id="SignalP"/>
    </source>
</evidence>
<dbReference type="InterPro" id="IPR001611">
    <property type="entry name" value="Leu-rich_rpt"/>
</dbReference>
<dbReference type="SUPFAM" id="SSF49265">
    <property type="entry name" value="Fibronectin type III"/>
    <property type="match status" value="1"/>
</dbReference>
<keyword evidence="1" id="KW-0433">Leucine-rich repeat</keyword>
<dbReference type="Pfam" id="PF01436">
    <property type="entry name" value="NHL"/>
    <property type="match status" value="21"/>
</dbReference>
<feature type="domain" description="Bacterial repeat" evidence="6">
    <location>
        <begin position="2389"/>
        <end position="2459"/>
    </location>
</feature>
<dbReference type="PROSITE" id="PS51450">
    <property type="entry name" value="LRR"/>
    <property type="match status" value="2"/>
</dbReference>
<dbReference type="CDD" id="cd14953">
    <property type="entry name" value="NHL_like_1"/>
    <property type="match status" value="1"/>
</dbReference>
<feature type="repeat" description="NHL" evidence="3">
    <location>
        <begin position="565"/>
        <end position="601"/>
    </location>
</feature>
<gene>
    <name evidence="7" type="ORF">DCMF_28480</name>
</gene>
<feature type="repeat" description="NHL" evidence="3">
    <location>
        <begin position="2705"/>
        <end position="2744"/>
    </location>
</feature>
<reference evidence="7 8" key="1">
    <citation type="submission" date="2016-10" db="EMBL/GenBank/DDBJ databases">
        <title>Complete Genome Sequence of Peptococcaceae strain DCMF.</title>
        <authorList>
            <person name="Edwards R.J."/>
            <person name="Holland S.I."/>
            <person name="Deshpande N.P."/>
            <person name="Wong Y.K."/>
            <person name="Ertan H."/>
            <person name="Manefield M."/>
            <person name="Russell T.L."/>
            <person name="Lee M.J."/>
        </authorList>
    </citation>
    <scope>NUCLEOTIDE SEQUENCE [LARGE SCALE GENOMIC DNA]</scope>
    <source>
        <strain evidence="7 8">DCMF</strain>
    </source>
</reference>
<feature type="signal peptide" evidence="4">
    <location>
        <begin position="1"/>
        <end position="30"/>
    </location>
</feature>
<dbReference type="SMART" id="SM00564">
    <property type="entry name" value="PQQ"/>
    <property type="match status" value="12"/>
</dbReference>
<evidence type="ECO:0000256" key="1">
    <source>
        <dbReference type="ARBA" id="ARBA00022614"/>
    </source>
</evidence>
<evidence type="ECO:0000256" key="3">
    <source>
        <dbReference type="PROSITE-ProRule" id="PRU00504"/>
    </source>
</evidence>
<dbReference type="PANTHER" id="PTHR24104">
    <property type="entry name" value="E3 UBIQUITIN-PROTEIN LIGASE NHLRC1-RELATED"/>
    <property type="match status" value="1"/>
</dbReference>
<dbReference type="InterPro" id="IPR032675">
    <property type="entry name" value="LRR_dom_sf"/>
</dbReference>
<feature type="repeat" description="NHL" evidence="3">
    <location>
        <begin position="2025"/>
        <end position="2064"/>
    </location>
</feature>
<dbReference type="PANTHER" id="PTHR24104:SF25">
    <property type="entry name" value="PROTEIN LIN-41"/>
    <property type="match status" value="1"/>
</dbReference>
<accession>A0A3G1L0I7</accession>
<feature type="repeat" description="NHL" evidence="3">
    <location>
        <begin position="609"/>
        <end position="648"/>
    </location>
</feature>
<feature type="repeat" description="NHL" evidence="3">
    <location>
        <begin position="1294"/>
        <end position="1337"/>
    </location>
</feature>
<dbReference type="Gene3D" id="2.120.10.30">
    <property type="entry name" value="TolB, C-terminal domain"/>
    <property type="match status" value="15"/>
</dbReference>
<feature type="repeat" description="NHL" evidence="3">
    <location>
        <begin position="757"/>
        <end position="793"/>
    </location>
</feature>
<dbReference type="Gene3D" id="3.80.10.10">
    <property type="entry name" value="Ribonuclease Inhibitor"/>
    <property type="match status" value="2"/>
</dbReference>
<sequence>MKETGFKMMIKLLSFILTLAVMSAGLPETAAYGVGYSYITTVAGTGSGGYDGDGGPATSAKINQSYNVTVDSAGNLYIADSWNHRIRKVEAGTGIITTVAGNGTNAAGQGDIGEGGPATGAKLSYPEDVVIDSAGNLYIADSGIHRIRKVEAGTGIITTVVGTGGKGYDGDGGPATGAKLDRPCGMAMDSAGNLYFADSNNNRIRKVEAGTGIITTVAGNGTEGYDGDGGPATSAKLSNPEDVAVDGAGHLYIADFYNNRIRKVEAGTGIITTVAGNGMLGYSGDGGAAAGAKINCSRGVAVDSDGNLYIADSYNNRVRKVEAGTGIITTVAGNGSQGYDGDGGAPTSAQLHLPYRVAVDGAGHLYIADCANSRIRKVFCDAVAPTWSAGYPRTGTVSDTAAQVLVKANENGTAYFVCLPSGAEAPGALQVKAGQDAVGTPVAANRKGSVALTADHEASLSVTSLTNGTYRIYVAAEDGFANLQAEPARVTVTNDSAPEFDSGYPRTANVKNTSLDLLLRTDRAATVYYKVFAQGVAPPTSAELKSTGTPVIIAEKFVAIWEGSGSGAGQFNMPFGIAADAEDNVYVADTMNHRIQKFDRDGDFIVQWGSQGSGDGEFNRPFGVAVDRSGHIYVTDASNNRIQKFDSGGNYLVQWGGAGSGNGQFNSPIGIAVDSDGHVYVTDSNNKRVQKFDSSGNYLTQWGTEGTDNGQFKGPMGIVADENGHVYVSDELNHRVQKFDKDGNFLLKWGRADCQQGSGDGEFYWPDGMAVDSDGYIYVIESGNNRVQKFDTSGNFIAKWGGYGSGAGQFSHPYGIAAGKVGIYIADTGNNRVQQYAFMETASVTQGLMDGQAFDIYAVAESRGYLHPAPVKVTVAMDTAPVFDGGYPKTANVQTASLDLLLKLDEAGTAYYKVYDVGMGNPSSAELKASGTPLTVAGTGEVSVAITGGLAEGQTYDIFVAAENANGSLQVVPAKVMVTMAGTASGAYIASAVPEVLTEGLANDGSLDPNTVVITIAGGTLAADITKGDVTAENLPAGLDYTVIRTDGTHLTIAVTGQAARHTDVDSVSGLTFTIVKAKVSGAVGSLISPNISIQFKGAAAPTNPVADDDSDTFGWTYTPGYETLADYEYSVNGGLTWNDCTANPQPVGNDHYAAGTVQVRVKGDGATGRPSGEILASDGAFTKIPVFDSGYPKADHVTDTTVDLSAKMDEGGNVYYVICGPGGDAPSAAAVKSGGTPMAVTGRTYAAQWGTSGSGNGQFNTPNMVAVDRDGNIYVADDGNARVQKFDANGNWLLQFGSRGSNDGQFQNVNGVAVDGAGNVYVTDWSLNRVQKFDSNGTFLTKWGGSGTGNGQFNRPYGVAVDGAGNVYVADSQNRRIQKFNSSGTYSTQWGTLGGGDGQFNQPVGVAVDGAGNVYVTDCNNHFVQKFNSSGGFLARWGVISGGSGDGQFNKPQGIAVDQNGHFYVADMNNQRIQEFDGNGTFICKWGGAGSSDGQFNEPYGVAVDSEGNVYVSDRPNKRIEKFSPVHTAHITGLSPGQSYDIYVVAENTGGRLQPSPTKVMVTMGVAVHFPDAGLEAAVRGAINKPAGNIYQTDLDALTALDASGRNITNLSGLEHCTVLTELNLSDNQISDLSVLAGLTALFSVNLQHNRIKDITPLVENAGLGAGDTADITYNHLDLGAGSPDLTAIQVLQGRGVDVNFEPQEPVYTLTVNIDGPGSVTREPDRTAFANGESVTLTAVPDNRCCFKGWSGALTGTANPATLVMDGDKTVTAQFALIPAAPTGPIVDDVDDTFGWTNVPDYPDIQDYEYSGDGGATWSDCTAHPQPVGNRNFAAGAVQVRVKADSVTGRPSGEILASDRAFTRIPVFDSGYPKTSNVTDTALELSAMMDEAGTAYYKVYSHGADAPSAAAVKSSGIPLAAGRVYAGQWGGSGSGNGQFNAPHMVAVDRDGNIYVADDGNARVQKFDSSGNWLARFGSAGSGDGQFQNVNGVAVDSAGNVYVTDWTLNRVQKFDSSGNFLAKWGSGGTGNGQFSYPYGVAVDAAGNVYVADSHNNRIQKFDSNGTFLAKWGSNGTGNGQFKLPVGVAVDGAGNVYVADCDNHRVQKFNSSGTFQAKWGGTSSGSGDGRFNKPQGIAADQNGHVYVGDMRNNRVQEFTGNGTFVSKWGSAGSGDGQFNEPYGVAVDSAGNVYVSDRLNKRIEKFSSLYRANITGLLAGQAYDIYVVAENTGGCLQPSPTKVEVTMATVVRFPDAGLEAAVREAISKPAGNIYQTDLDALTALNASGRNIVNLSGLEHCTALTELDLSNNQISDLSALAGLTALHDVYLQHNLIEDLVALVANTGLGDGDTVNVTHNHLDIVSGSPDLGAIQVLQGRGVDVSYDPQEQIYTLTVNIAGPGGVTRNPDRTAFATGESVTLTAVPDAGCYFEGWSGALTGRTNPATLFMDGDKTVTTQFAPVPAAPTDPAVDDLDNTFGWTNVLDYPDIEDYEYSVNGGATWSDCTANPLHLGNRNYAAGAVQVRVKGDSVAGRPSGTILASGQAFTKAPVLDSGYPKAANVMETTLDLTVKIDEAGTAYYKVYSHGTDAPSAAELKTGGTPVAVSTAYVAQWGTSGSGDGQFDTPNMVALDKDGNIYVADDGNGRVQKFDGNGNWLLQFGGPGSNDGQFQNVSGVAVDADGNVYVTDWSLNRVQKFHSSGTFLIKWGGSGSGDGQFSYPYGVAVDAAGNVYVVDSHNNRIQKFNSSGTFLAKWGGSGYSNGQFSLPVGVAVDDAGNVYVVDNSNKRVQKFDGSGNFLAKWGNLGSGDGQFNSPEGIAVDHCGNVYVADGNNKRVQKFNSSGTFISKWGSSGSGDGQFSYPYGVAIDSAGNIYVSDRPNKRIEKFSYQATTNITDLGAGQAYDIYVVAESSSGGLEDAPSKLEVTMGGTIDNGGINYESENWAITPGMAVYDNHLYTAWVENTNGHTQIRVKKYDGADWSPADSGSLNMDSGKNAYNPALREFKGSLYLAWYEDPGTNKIYQVYIREYAGGTSWDEGVKLSYSDYKAFNIKLKVYDNTLYAVWVENNGTRNQIRVKMTSNGGTWETADDNNTLNYNPADHVTIPSAEVYDDALYVAWSEKGKIRLRKYDGSWSGADDGSLNYDDSKTAHVPILLNNGSLYLIWLEQNASDIYQVRAQKYNGTSWAPAGSDSLNDDESQGASMLNGTVYHGTLYAAWTENGKVRIKTYDEDEETWVPLGDGNINYDASKASSGLTFMEYQGKLYISWKESNGTAEQIRVKVH</sequence>
<dbReference type="Pfam" id="PF08450">
    <property type="entry name" value="SGL"/>
    <property type="match status" value="1"/>
</dbReference>
<dbReference type="GO" id="GO:0008270">
    <property type="term" value="F:zinc ion binding"/>
    <property type="evidence" value="ECO:0007669"/>
    <property type="project" value="UniProtKB-KW"/>
</dbReference>
<evidence type="ECO:0000259" key="5">
    <source>
        <dbReference type="Pfam" id="PF08450"/>
    </source>
</evidence>
<feature type="repeat" description="NHL" evidence="3">
    <location>
        <begin position="1488"/>
        <end position="1527"/>
    </location>
</feature>
<feature type="repeat" description="NHL" evidence="3">
    <location>
        <begin position="2611"/>
        <end position="2650"/>
    </location>
</feature>
<dbReference type="InterPro" id="IPR013658">
    <property type="entry name" value="SGL"/>
</dbReference>
<dbReference type="Proteomes" id="UP000323521">
    <property type="component" value="Chromosome"/>
</dbReference>
<feature type="repeat" description="NHL" evidence="3">
    <location>
        <begin position="2072"/>
        <end position="2111"/>
    </location>
</feature>
<dbReference type="InterPro" id="IPR044060">
    <property type="entry name" value="Bacterial_rp_domain"/>
</dbReference>
<dbReference type="SUPFAM" id="SSF52058">
    <property type="entry name" value="L domain-like"/>
    <property type="match status" value="1"/>
</dbReference>
<feature type="domain" description="SMP-30/Gluconolactonase/LRE-like region" evidence="5">
    <location>
        <begin position="723"/>
        <end position="800"/>
    </location>
</feature>
<dbReference type="SUPFAM" id="SSF63825">
    <property type="entry name" value="YWTD domain"/>
    <property type="match status" value="1"/>
</dbReference>
<dbReference type="CDD" id="cd00063">
    <property type="entry name" value="FN3"/>
    <property type="match status" value="1"/>
</dbReference>
<dbReference type="InterPro" id="IPR011042">
    <property type="entry name" value="6-blade_b-propeller_TolB-like"/>
</dbReference>
<feature type="repeat" description="NHL" evidence="3">
    <location>
        <begin position="801"/>
        <end position="839"/>
    </location>
</feature>
<dbReference type="SUPFAM" id="SSF50974">
    <property type="entry name" value="Nitrous oxide reductase, N-terminal domain"/>
    <property type="match status" value="1"/>
</dbReference>
<feature type="repeat" description="NHL" evidence="3">
    <location>
        <begin position="1931"/>
        <end position="1970"/>
    </location>
</feature>
<feature type="repeat" description="NHL" evidence="3">
    <location>
        <begin position="1388"/>
        <end position="1431"/>
    </location>
</feature>
<keyword evidence="4" id="KW-0732">Signal</keyword>
<dbReference type="InterPro" id="IPR025875">
    <property type="entry name" value="Leu-rich_rpt_4"/>
</dbReference>
<feature type="repeat" description="NHL" evidence="3">
    <location>
        <begin position="2846"/>
        <end position="2885"/>
    </location>
</feature>
<feature type="repeat" description="NHL" evidence="3">
    <location>
        <begin position="2164"/>
        <end position="2207"/>
    </location>
</feature>
<dbReference type="InterPro" id="IPR036116">
    <property type="entry name" value="FN3_sf"/>
</dbReference>
<feature type="repeat" description="NHL" evidence="3">
    <location>
        <begin position="699"/>
        <end position="742"/>
    </location>
</feature>
<feature type="repeat" description="NHL" evidence="3">
    <location>
        <begin position="237"/>
        <end position="267"/>
    </location>
</feature>
<keyword evidence="2" id="KW-0677">Repeat</keyword>
<dbReference type="SUPFAM" id="SSF63829">
    <property type="entry name" value="Calcium-dependent phosphotriesterase"/>
    <property type="match status" value="4"/>
</dbReference>
<evidence type="ECO:0000256" key="2">
    <source>
        <dbReference type="ARBA" id="ARBA00022737"/>
    </source>
</evidence>
<feature type="repeat" description="NHL" evidence="3">
    <location>
        <begin position="2799"/>
        <end position="2838"/>
    </location>
</feature>
<dbReference type="KEGG" id="fwa:DCMF_28480"/>
<keyword evidence="8" id="KW-1185">Reference proteome</keyword>
<dbReference type="InterPro" id="IPR050952">
    <property type="entry name" value="TRIM-NHL_E3_ligases"/>
</dbReference>
<dbReference type="SMART" id="SM00364">
    <property type="entry name" value="LRR_BAC"/>
    <property type="match status" value="4"/>
</dbReference>
<dbReference type="EMBL" id="CP017634">
    <property type="protein sequence ID" value="ATW28168.1"/>
    <property type="molecule type" value="Genomic_DNA"/>
</dbReference>
<dbReference type="InterPro" id="IPR003961">
    <property type="entry name" value="FN3_dom"/>
</dbReference>
<name>A0A3G1L0I7_FORW1</name>
<feature type="domain" description="Bacterial repeat" evidence="6">
    <location>
        <begin position="1709"/>
        <end position="1779"/>
    </location>
</feature>
<evidence type="ECO:0000313" key="7">
    <source>
        <dbReference type="EMBL" id="ATW28168.1"/>
    </source>
</evidence>
<dbReference type="PROSITE" id="PS51125">
    <property type="entry name" value="NHL"/>
    <property type="match status" value="26"/>
</dbReference>
<protein>
    <submittedName>
        <fullName evidence="7">Uncharacterized protein</fullName>
    </submittedName>
</protein>
<feature type="repeat" description="NHL" evidence="3">
    <location>
        <begin position="1444"/>
        <end position="1480"/>
    </location>
</feature>
<feature type="repeat" description="NHL" evidence="3">
    <location>
        <begin position="2654"/>
        <end position="2697"/>
    </location>
</feature>
<feature type="repeat" description="NHL" evidence="3">
    <location>
        <begin position="2752"/>
        <end position="2791"/>
    </location>
</feature>
<feature type="repeat" description="NHL" evidence="3">
    <location>
        <begin position="2121"/>
        <end position="2160"/>
    </location>
</feature>
<proteinExistence type="predicted"/>
<dbReference type="Pfam" id="PF12799">
    <property type="entry name" value="LRR_4"/>
    <property type="match status" value="2"/>
</dbReference>